<gene>
    <name evidence="1" type="ORF">Q8A67_017362</name>
</gene>
<reference evidence="1" key="1">
    <citation type="submission" date="2023-08" db="EMBL/GenBank/DDBJ databases">
        <title>Chromosome-level Genome Assembly of mud carp (Cirrhinus molitorella).</title>
        <authorList>
            <person name="Liu H."/>
        </authorList>
    </citation>
    <scope>NUCLEOTIDE SEQUENCE</scope>
    <source>
        <strain evidence="1">Prfri</strain>
        <tissue evidence="1">Muscle</tissue>
    </source>
</reference>
<dbReference type="EMBL" id="JAUYZG010000017">
    <property type="protein sequence ID" value="KAK2883725.1"/>
    <property type="molecule type" value="Genomic_DNA"/>
</dbReference>
<proteinExistence type="predicted"/>
<name>A0AA88PHT4_9TELE</name>
<organism evidence="1 2">
    <name type="scientific">Cirrhinus molitorella</name>
    <name type="common">mud carp</name>
    <dbReference type="NCBI Taxonomy" id="172907"/>
    <lineage>
        <taxon>Eukaryota</taxon>
        <taxon>Metazoa</taxon>
        <taxon>Chordata</taxon>
        <taxon>Craniata</taxon>
        <taxon>Vertebrata</taxon>
        <taxon>Euteleostomi</taxon>
        <taxon>Actinopterygii</taxon>
        <taxon>Neopterygii</taxon>
        <taxon>Teleostei</taxon>
        <taxon>Ostariophysi</taxon>
        <taxon>Cypriniformes</taxon>
        <taxon>Cyprinidae</taxon>
        <taxon>Labeoninae</taxon>
        <taxon>Labeonini</taxon>
        <taxon>Cirrhinus</taxon>
    </lineage>
</organism>
<protein>
    <submittedName>
        <fullName evidence="1">Uncharacterized protein</fullName>
    </submittedName>
</protein>
<comment type="caution">
    <text evidence="1">The sequence shown here is derived from an EMBL/GenBank/DDBJ whole genome shotgun (WGS) entry which is preliminary data.</text>
</comment>
<keyword evidence="2" id="KW-1185">Reference proteome</keyword>
<dbReference type="Proteomes" id="UP001187343">
    <property type="component" value="Unassembled WGS sequence"/>
</dbReference>
<evidence type="ECO:0000313" key="2">
    <source>
        <dbReference type="Proteomes" id="UP001187343"/>
    </source>
</evidence>
<sequence>MTTKRLPIAMLYCERSDFLLGFPALPPQRLQQMRTVSPAAIWSALLEQISSKRAAVLFQMQHCGCALCLGAAHAEAALNDTECPHCEDMSLASIRLWAALFSERDPASCALPLFFLKEKAAGQRTSALGCE</sequence>
<dbReference type="AlphaFoldDB" id="A0AA88PHT4"/>
<evidence type="ECO:0000313" key="1">
    <source>
        <dbReference type="EMBL" id="KAK2883725.1"/>
    </source>
</evidence>
<accession>A0AA88PHT4</accession>